<evidence type="ECO:0000256" key="7">
    <source>
        <dbReference type="ARBA" id="ARBA00022840"/>
    </source>
</evidence>
<dbReference type="SUPFAM" id="SSF52540">
    <property type="entry name" value="P-loop containing nucleoside triphosphate hydrolases"/>
    <property type="match status" value="1"/>
</dbReference>
<dbReference type="PROSITE" id="PS51217">
    <property type="entry name" value="UVRD_HELICASE_CTER"/>
    <property type="match status" value="1"/>
</dbReference>
<dbReference type="Gene3D" id="1.10.486.10">
    <property type="entry name" value="PCRA, domain 4"/>
    <property type="match status" value="1"/>
</dbReference>
<dbReference type="PANTHER" id="PTHR11070:SF2">
    <property type="entry name" value="ATP-DEPENDENT DNA HELICASE SRS2"/>
    <property type="match status" value="1"/>
</dbReference>
<keyword evidence="2 15" id="KW-0547">Nucleotide-binding</keyword>
<dbReference type="AlphaFoldDB" id="A0A0A2SVW1"/>
<reference evidence="18 19" key="1">
    <citation type="submission" date="2014-05" db="EMBL/GenBank/DDBJ databases">
        <authorList>
            <person name="Rizzardi K."/>
            <person name="Winiecka-Krusnell J."/>
            <person name="Ramliden M."/>
            <person name="Alm E."/>
            <person name="Andersson S."/>
            <person name="Byfors S."/>
        </authorList>
    </citation>
    <scope>NUCLEOTIDE SEQUENCE [LARGE SCALE GENOMIC DNA]</scope>
    <source>
        <strain evidence="18 19">LEGN</strain>
    </source>
</reference>
<gene>
    <name evidence="18" type="ORF">EP47_05530</name>
</gene>
<dbReference type="RefSeq" id="WP_152571590.1">
    <property type="nucleotide sequence ID" value="NZ_JNCF01000014.1"/>
</dbReference>
<dbReference type="Proteomes" id="UP000054422">
    <property type="component" value="Unassembled WGS sequence"/>
</dbReference>
<feature type="binding site" evidence="15">
    <location>
        <begin position="23"/>
        <end position="30"/>
    </location>
    <ligand>
        <name>ATP</name>
        <dbReference type="ChEBI" id="CHEBI:30616"/>
    </ligand>
</feature>
<keyword evidence="4 15" id="KW-0378">Hydrolase</keyword>
<dbReference type="GO" id="GO:0043138">
    <property type="term" value="F:3'-5' DNA helicase activity"/>
    <property type="evidence" value="ECO:0007669"/>
    <property type="project" value="UniProtKB-EC"/>
</dbReference>
<dbReference type="InterPro" id="IPR011604">
    <property type="entry name" value="PDDEXK-like_dom_sf"/>
</dbReference>
<evidence type="ECO:0000256" key="2">
    <source>
        <dbReference type="ARBA" id="ARBA00022741"/>
    </source>
</evidence>
<keyword evidence="6" id="KW-0269">Exonuclease</keyword>
<keyword evidence="10" id="KW-0413">Isomerase</keyword>
<dbReference type="PROSITE" id="PS51198">
    <property type="entry name" value="UVRD_HELICASE_ATP_BIND"/>
    <property type="match status" value="1"/>
</dbReference>
<evidence type="ECO:0000256" key="11">
    <source>
        <dbReference type="ARBA" id="ARBA00034617"/>
    </source>
</evidence>
<dbReference type="GO" id="GO:0005524">
    <property type="term" value="F:ATP binding"/>
    <property type="evidence" value="ECO:0007669"/>
    <property type="project" value="UniProtKB-UniRule"/>
</dbReference>
<keyword evidence="1" id="KW-0540">Nuclease</keyword>
<dbReference type="Pfam" id="PF13361">
    <property type="entry name" value="UvrD_C"/>
    <property type="match status" value="1"/>
</dbReference>
<evidence type="ECO:0000256" key="15">
    <source>
        <dbReference type="PROSITE-ProRule" id="PRU00560"/>
    </source>
</evidence>
<comment type="caution">
    <text evidence="18">The sequence shown here is derived from an EMBL/GenBank/DDBJ whole genome shotgun (WGS) entry which is preliminary data.</text>
</comment>
<evidence type="ECO:0000256" key="12">
    <source>
        <dbReference type="ARBA" id="ARBA00034808"/>
    </source>
</evidence>
<dbReference type="GO" id="GO:0004527">
    <property type="term" value="F:exonuclease activity"/>
    <property type="evidence" value="ECO:0007669"/>
    <property type="project" value="UniProtKB-KW"/>
</dbReference>
<dbReference type="InterPro" id="IPR014017">
    <property type="entry name" value="DNA_helicase_UvrD-like_C"/>
</dbReference>
<feature type="domain" description="UvrD-like helicase ATP-binding" evidence="16">
    <location>
        <begin position="2"/>
        <end position="486"/>
    </location>
</feature>
<keyword evidence="19" id="KW-1185">Reference proteome</keyword>
<dbReference type="InterPro" id="IPR014016">
    <property type="entry name" value="UvrD-like_ATP-bd"/>
</dbReference>
<dbReference type="GO" id="GO:0000725">
    <property type="term" value="P:recombinational repair"/>
    <property type="evidence" value="ECO:0007669"/>
    <property type="project" value="TreeGrafter"/>
</dbReference>
<proteinExistence type="predicted"/>
<dbReference type="GO" id="GO:0003677">
    <property type="term" value="F:DNA binding"/>
    <property type="evidence" value="ECO:0007669"/>
    <property type="project" value="UniProtKB-KW"/>
</dbReference>
<evidence type="ECO:0000256" key="1">
    <source>
        <dbReference type="ARBA" id="ARBA00022722"/>
    </source>
</evidence>
<comment type="catalytic activity">
    <reaction evidence="14">
        <text>ATP + H2O = ADP + phosphate + H(+)</text>
        <dbReference type="Rhea" id="RHEA:13065"/>
        <dbReference type="ChEBI" id="CHEBI:15377"/>
        <dbReference type="ChEBI" id="CHEBI:15378"/>
        <dbReference type="ChEBI" id="CHEBI:30616"/>
        <dbReference type="ChEBI" id="CHEBI:43474"/>
        <dbReference type="ChEBI" id="CHEBI:456216"/>
        <dbReference type="EC" id="5.6.2.4"/>
    </reaction>
</comment>
<dbReference type="Gene3D" id="3.40.50.300">
    <property type="entry name" value="P-loop containing nucleotide triphosphate hydrolases"/>
    <property type="match status" value="3"/>
</dbReference>
<keyword evidence="7 15" id="KW-0067">ATP-binding</keyword>
<accession>A0A0A2SVW1</accession>
<evidence type="ECO:0000259" key="16">
    <source>
        <dbReference type="PROSITE" id="PS51198"/>
    </source>
</evidence>
<dbReference type="GO" id="GO:0033202">
    <property type="term" value="C:DNA helicase complex"/>
    <property type="evidence" value="ECO:0007669"/>
    <property type="project" value="TreeGrafter"/>
</dbReference>
<evidence type="ECO:0000259" key="17">
    <source>
        <dbReference type="PROSITE" id="PS51217"/>
    </source>
</evidence>
<keyword evidence="9" id="KW-0234">DNA repair</keyword>
<evidence type="ECO:0000256" key="9">
    <source>
        <dbReference type="ARBA" id="ARBA00023204"/>
    </source>
</evidence>
<comment type="catalytic activity">
    <reaction evidence="11">
        <text>Couples ATP hydrolysis with the unwinding of duplex DNA by translocating in the 3'-5' direction.</text>
        <dbReference type="EC" id="5.6.2.4"/>
    </reaction>
</comment>
<evidence type="ECO:0000256" key="14">
    <source>
        <dbReference type="ARBA" id="ARBA00048988"/>
    </source>
</evidence>
<evidence type="ECO:0000256" key="4">
    <source>
        <dbReference type="ARBA" id="ARBA00022801"/>
    </source>
</evidence>
<dbReference type="InterPro" id="IPR027417">
    <property type="entry name" value="P-loop_NTPase"/>
</dbReference>
<evidence type="ECO:0000256" key="5">
    <source>
        <dbReference type="ARBA" id="ARBA00022806"/>
    </source>
</evidence>
<keyword evidence="8" id="KW-0238">DNA-binding</keyword>
<dbReference type="Gene3D" id="3.90.320.10">
    <property type="match status" value="1"/>
</dbReference>
<evidence type="ECO:0000313" key="18">
    <source>
        <dbReference type="EMBL" id="KGP63579.1"/>
    </source>
</evidence>
<organism evidence="18 19">
    <name type="scientific">Legionella norrlandica</name>
    <dbReference type="NCBI Taxonomy" id="1498499"/>
    <lineage>
        <taxon>Bacteria</taxon>
        <taxon>Pseudomonadati</taxon>
        <taxon>Pseudomonadota</taxon>
        <taxon>Gammaproteobacteria</taxon>
        <taxon>Legionellales</taxon>
        <taxon>Legionellaceae</taxon>
        <taxon>Legionella</taxon>
    </lineage>
</organism>
<keyword evidence="5 15" id="KW-0347">Helicase</keyword>
<evidence type="ECO:0000256" key="13">
    <source>
        <dbReference type="ARBA" id="ARBA00034923"/>
    </source>
</evidence>
<evidence type="ECO:0000256" key="10">
    <source>
        <dbReference type="ARBA" id="ARBA00023235"/>
    </source>
</evidence>
<sequence length="1085" mass="125480">MMLIDSEQRSRATDPRESFIVQAPAGSGKTEILTQRFLRLLSTVQSPEQIIALTFTRKAASEMRERIVQALQQAASNQPPQSSHQQITQNFAKQALKRNEQYQWDLLQQPNRLKIITIDSLCQSINQAIPLLEKQIAYPEITDTPDSHYLNAARNCIQYAIATPEYQQAIKTLLLHVDNKQERLIQLFQALLSQRDQWLSPLFLARNQEKSTFEKALRFIEEHELSLLKQSLPDDLAQELTCLAREMAIIENKPDSPRYPLRDWYEFNQCNPQIVNALCKLLLNSDNQLRKVFDHHVGLVKKECTPEEYSKIKTSSAELLTQLLDYPEFLDSLLHVNKLPTPEYDDEQWQVLQALFLLLPLLVGHLQVSFSEQNEVDFTAISHQALAALGDIDNPTDLALYLDQSIHHLLVDEFQDTSITQFELLAKLVQGWEPGDGKTLFLVGDPMQSIYRFRQAEVGLFFRAKAQGIGPVALKSLELSCNFRSTETIVNWVNFHFSKIFPQQFDIESGAVSFHPSVNVIKSNEGSTVHAIQCKTREQEAKRLINIIKNELEMNTTQTIAILVRTRTQLSEIISLLRQYNIPYQGTDIDLLANLVHVRDVWSLTHALLFPGNRLSWLCVLHSPYVGLTLSDIHQIAQYNTKKSIYYNLLHLDEIQNISEEGRIRAHFFIQIMHASLSNRSHRRLSDWIGKTLKDLHVEKILNKTQLNDLEQFWVLLDQYEKEGRISDMKEFLNEFNKLYSQQATPSRLQIMTIHKSKGLEFDTVIIPGLGSQASRGDAPMLRWMKRPTQYHGNLLLVSPIKAAHQENNPLYDYLEQLEEEKSGYEAQRLFYVAATRSKSRLYLLDHSSKSYKSSFRSLLKHQEFIVDSEETQNKEAEYSLPKLSKLPLEYYQKVIINPSQSHENQTPELSSGIPRLIGIVAHKLLQWICDNHPQTIDQIPWLLAVNEFKELGLNQDLQENALFIVKKQISQMYQNNTGLWIIAKHENEQNEYELLVEHQNKLVTRIIDRTFVEKNTQWIIDFKTGKEDIASLQQHQKQLNEYGYYLSDHTKFPIRCGLYYLSNGHWVDWHYGASAQSIIDLYPS</sequence>
<dbReference type="PANTHER" id="PTHR11070">
    <property type="entry name" value="UVRD / RECB / PCRA DNA HELICASE FAMILY MEMBER"/>
    <property type="match status" value="1"/>
</dbReference>
<keyword evidence="3" id="KW-0227">DNA damage</keyword>
<dbReference type="STRING" id="1498499.EP47_05530"/>
<protein>
    <recommendedName>
        <fullName evidence="12">DNA 3'-5' helicase</fullName>
        <ecNumber evidence="12">5.6.2.4</ecNumber>
    </recommendedName>
    <alternativeName>
        <fullName evidence="13">DNA 3'-5' helicase II</fullName>
    </alternativeName>
</protein>
<evidence type="ECO:0000256" key="3">
    <source>
        <dbReference type="ARBA" id="ARBA00022763"/>
    </source>
</evidence>
<dbReference type="GO" id="GO:0005829">
    <property type="term" value="C:cytosol"/>
    <property type="evidence" value="ECO:0007669"/>
    <property type="project" value="TreeGrafter"/>
</dbReference>
<evidence type="ECO:0000313" key="19">
    <source>
        <dbReference type="Proteomes" id="UP000054422"/>
    </source>
</evidence>
<dbReference type="SUPFAM" id="SSF52980">
    <property type="entry name" value="Restriction endonuclease-like"/>
    <property type="match status" value="1"/>
</dbReference>
<dbReference type="InterPro" id="IPR011335">
    <property type="entry name" value="Restrct_endonuc-II-like"/>
</dbReference>
<dbReference type="EC" id="5.6.2.4" evidence="12"/>
<evidence type="ECO:0000256" key="8">
    <source>
        <dbReference type="ARBA" id="ARBA00023125"/>
    </source>
</evidence>
<evidence type="ECO:0000256" key="6">
    <source>
        <dbReference type="ARBA" id="ARBA00022839"/>
    </source>
</evidence>
<feature type="domain" description="UvrD-like helicase C-terminal" evidence="17">
    <location>
        <begin position="498"/>
        <end position="759"/>
    </location>
</feature>
<dbReference type="Pfam" id="PF00580">
    <property type="entry name" value="UvrD-helicase"/>
    <property type="match status" value="1"/>
</dbReference>
<dbReference type="EMBL" id="JNCF01000014">
    <property type="protein sequence ID" value="KGP63579.1"/>
    <property type="molecule type" value="Genomic_DNA"/>
</dbReference>
<dbReference type="InterPro" id="IPR000212">
    <property type="entry name" value="DNA_helicase_UvrD/REP"/>
</dbReference>
<name>A0A0A2SVW1_9GAMM</name>